<organism evidence="1 2">
    <name type="scientific">Lentilactobacillus parafarraginis DSM 18390 = JCM 14109</name>
    <dbReference type="NCBI Taxonomy" id="1423786"/>
    <lineage>
        <taxon>Bacteria</taxon>
        <taxon>Bacillati</taxon>
        <taxon>Bacillota</taxon>
        <taxon>Bacilli</taxon>
        <taxon>Lactobacillales</taxon>
        <taxon>Lactobacillaceae</taxon>
        <taxon>Lentilactobacillus</taxon>
    </lineage>
</organism>
<dbReference type="RefSeq" id="WP_054735710.1">
    <property type="nucleotide sequence ID" value="NZ_AZFZ01000050.1"/>
</dbReference>
<dbReference type="PANTHER" id="PTHR10000">
    <property type="entry name" value="PHOSPHOSERINE PHOSPHATASE"/>
    <property type="match status" value="1"/>
</dbReference>
<name>A0A0R1YPD8_9LACO</name>
<comment type="caution">
    <text evidence="1">The sequence shown here is derived from an EMBL/GenBank/DDBJ whole genome shotgun (WGS) entry which is preliminary data.</text>
</comment>
<dbReference type="InterPro" id="IPR006379">
    <property type="entry name" value="HAD-SF_hydro_IIB"/>
</dbReference>
<dbReference type="Gene3D" id="3.40.50.1000">
    <property type="entry name" value="HAD superfamily/HAD-like"/>
    <property type="match status" value="1"/>
</dbReference>
<dbReference type="PANTHER" id="PTHR10000:SF53">
    <property type="entry name" value="5-AMINO-6-(5-PHOSPHO-D-RIBITYLAMINO)URACIL PHOSPHATASE YBJI-RELATED"/>
    <property type="match status" value="1"/>
</dbReference>
<evidence type="ECO:0000313" key="1">
    <source>
        <dbReference type="EMBL" id="KRM41835.1"/>
    </source>
</evidence>
<dbReference type="InterPro" id="IPR023214">
    <property type="entry name" value="HAD_sf"/>
</dbReference>
<dbReference type="AlphaFoldDB" id="A0A0R1YPD8"/>
<dbReference type="InterPro" id="IPR000150">
    <property type="entry name" value="Cof"/>
</dbReference>
<protein>
    <submittedName>
        <fullName evidence="1">HAD hydrolase, family IIB</fullName>
    </submittedName>
</protein>
<sequence>MNVRRIAVVKVIASDMDGTFLNEKGTFDEQRFQTELDQMADKQMHFISASSNHYQHLLNLFQNISGPVSYVCNNGALVVNEQGVIVSEDFIDHPVLEKALDWLMTTPSVVGAEIILVGRNGTYCNLPADSERFKASKYFYEDMQSMPDLKLVFDSIYKIDLMWESGSVFPRQSDLNHKFSGQLTAVSSGMNGMDVMAAGVSKLTGIQTLLDQWGLAFDDVAAFGDNGNDFEMVNAAHEGFAMKNAAQDLLARVDHVTDLTNDESGVQEQIDHYLSEK</sequence>
<dbReference type="GO" id="GO:0016791">
    <property type="term" value="F:phosphatase activity"/>
    <property type="evidence" value="ECO:0007669"/>
    <property type="project" value="UniProtKB-ARBA"/>
</dbReference>
<dbReference type="Pfam" id="PF08282">
    <property type="entry name" value="Hydrolase_3"/>
    <property type="match status" value="1"/>
</dbReference>
<reference evidence="1 2" key="1">
    <citation type="journal article" date="2015" name="Genome Announc.">
        <title>Expanding the biotechnology potential of lactobacilli through comparative genomics of 213 strains and associated genera.</title>
        <authorList>
            <person name="Sun Z."/>
            <person name="Harris H.M."/>
            <person name="McCann A."/>
            <person name="Guo C."/>
            <person name="Argimon S."/>
            <person name="Zhang W."/>
            <person name="Yang X."/>
            <person name="Jeffery I.B."/>
            <person name="Cooney J.C."/>
            <person name="Kagawa T.F."/>
            <person name="Liu W."/>
            <person name="Song Y."/>
            <person name="Salvetti E."/>
            <person name="Wrobel A."/>
            <person name="Rasinkangas P."/>
            <person name="Parkhill J."/>
            <person name="Rea M.C."/>
            <person name="O'Sullivan O."/>
            <person name="Ritari J."/>
            <person name="Douillard F.P."/>
            <person name="Paul Ross R."/>
            <person name="Yang R."/>
            <person name="Briner A.E."/>
            <person name="Felis G.E."/>
            <person name="de Vos W.M."/>
            <person name="Barrangou R."/>
            <person name="Klaenhammer T.R."/>
            <person name="Caufield P.W."/>
            <person name="Cui Y."/>
            <person name="Zhang H."/>
            <person name="O'Toole P.W."/>
        </authorList>
    </citation>
    <scope>NUCLEOTIDE SEQUENCE [LARGE SCALE GENOMIC DNA]</scope>
    <source>
        <strain evidence="1 2">DSM 18390</strain>
    </source>
</reference>
<dbReference type="GO" id="GO:0000287">
    <property type="term" value="F:magnesium ion binding"/>
    <property type="evidence" value="ECO:0007669"/>
    <property type="project" value="TreeGrafter"/>
</dbReference>
<dbReference type="Proteomes" id="UP000051010">
    <property type="component" value="Unassembled WGS sequence"/>
</dbReference>
<dbReference type="Gene3D" id="3.30.1240.10">
    <property type="match status" value="1"/>
</dbReference>
<dbReference type="InterPro" id="IPR036412">
    <property type="entry name" value="HAD-like_sf"/>
</dbReference>
<keyword evidence="1" id="KW-0378">Hydrolase</keyword>
<evidence type="ECO:0000313" key="2">
    <source>
        <dbReference type="Proteomes" id="UP000051010"/>
    </source>
</evidence>
<proteinExistence type="predicted"/>
<dbReference type="GO" id="GO:0005829">
    <property type="term" value="C:cytosol"/>
    <property type="evidence" value="ECO:0007669"/>
    <property type="project" value="TreeGrafter"/>
</dbReference>
<gene>
    <name evidence="1" type="ORF">FD47_GL002178</name>
</gene>
<dbReference type="PATRIC" id="fig|1423786.4.peg.2289"/>
<dbReference type="NCBIfam" id="TIGR01484">
    <property type="entry name" value="HAD-SF-IIB"/>
    <property type="match status" value="1"/>
</dbReference>
<dbReference type="SUPFAM" id="SSF56784">
    <property type="entry name" value="HAD-like"/>
    <property type="match status" value="1"/>
</dbReference>
<dbReference type="SFLD" id="SFLDS00003">
    <property type="entry name" value="Haloacid_Dehalogenase"/>
    <property type="match status" value="1"/>
</dbReference>
<dbReference type="EMBL" id="AZFZ01000050">
    <property type="protein sequence ID" value="KRM41835.1"/>
    <property type="molecule type" value="Genomic_DNA"/>
</dbReference>
<dbReference type="NCBIfam" id="TIGR00099">
    <property type="entry name" value="Cof-subfamily"/>
    <property type="match status" value="1"/>
</dbReference>
<dbReference type="SFLD" id="SFLDG01140">
    <property type="entry name" value="C2.B:_Phosphomannomutase_and_P"/>
    <property type="match status" value="1"/>
</dbReference>
<accession>A0A0R1YPD8</accession>